<dbReference type="GO" id="GO:0006820">
    <property type="term" value="P:monoatomic anion transport"/>
    <property type="evidence" value="ECO:0007669"/>
    <property type="project" value="InterPro"/>
</dbReference>
<feature type="domain" description="Bicarbonate transporter-like transmembrane" evidence="6">
    <location>
        <begin position="23"/>
        <end position="113"/>
    </location>
</feature>
<evidence type="ECO:0000256" key="3">
    <source>
        <dbReference type="ARBA" id="ARBA00022989"/>
    </source>
</evidence>
<dbReference type="Pfam" id="PF00955">
    <property type="entry name" value="HCO3_cotransp"/>
    <property type="match status" value="1"/>
</dbReference>
<organism evidence="7 8">
    <name type="scientific">Limosa lapponica baueri</name>
    <dbReference type="NCBI Taxonomy" id="1758121"/>
    <lineage>
        <taxon>Eukaryota</taxon>
        <taxon>Metazoa</taxon>
        <taxon>Chordata</taxon>
        <taxon>Craniata</taxon>
        <taxon>Vertebrata</taxon>
        <taxon>Euteleostomi</taxon>
        <taxon>Archelosauria</taxon>
        <taxon>Archosauria</taxon>
        <taxon>Dinosauria</taxon>
        <taxon>Saurischia</taxon>
        <taxon>Theropoda</taxon>
        <taxon>Coelurosauria</taxon>
        <taxon>Aves</taxon>
        <taxon>Neognathae</taxon>
        <taxon>Neoaves</taxon>
        <taxon>Charadriiformes</taxon>
        <taxon>Scolopacidae</taxon>
        <taxon>Limosa</taxon>
    </lineage>
</organism>
<dbReference type="GO" id="GO:0008510">
    <property type="term" value="F:sodium:bicarbonate symporter activity"/>
    <property type="evidence" value="ECO:0007669"/>
    <property type="project" value="TreeGrafter"/>
</dbReference>
<feature type="transmembrane region" description="Helical" evidence="5">
    <location>
        <begin position="34"/>
        <end position="56"/>
    </location>
</feature>
<protein>
    <recommendedName>
        <fullName evidence="6">Bicarbonate transporter-like transmembrane domain-containing protein</fullName>
    </recommendedName>
</protein>
<dbReference type="InterPro" id="IPR011531">
    <property type="entry name" value="HCO3_transpt-like_TM_dom"/>
</dbReference>
<accession>A0A2I0T771</accession>
<reference evidence="8" key="2">
    <citation type="submission" date="2017-12" db="EMBL/GenBank/DDBJ databases">
        <title>Genome sequence of the Bar-tailed Godwit (Limosa lapponica baueri).</title>
        <authorList>
            <person name="Lima N.C.B."/>
            <person name="Parody-Merino A.M."/>
            <person name="Battley P.F."/>
            <person name="Fidler A.E."/>
            <person name="Prosdocimi F."/>
        </authorList>
    </citation>
    <scope>NUCLEOTIDE SEQUENCE [LARGE SCALE GENOMIC DNA]</scope>
</reference>
<name>A0A2I0T771_LIMLA</name>
<dbReference type="Proteomes" id="UP000233556">
    <property type="component" value="Unassembled WGS sequence"/>
</dbReference>
<dbReference type="EMBL" id="KZ516616">
    <property type="protein sequence ID" value="PKU29618.1"/>
    <property type="molecule type" value="Genomic_DNA"/>
</dbReference>
<gene>
    <name evidence="7" type="ORF">llap_20078</name>
</gene>
<dbReference type="InterPro" id="IPR003020">
    <property type="entry name" value="HCO3_transpt_euk"/>
</dbReference>
<sequence>MLRDTPGQLVILSISPMPIVELKDNDFDYLEFRLWIGLWSAFQCLILVATDASFLVKYFTRFTEEGFSSLISFIFIYDAFKKMIKLADHYPINSEFKVDYITHYSCACEPLDPVNSSLFNGTTVPSADEPFYSSAEMVDLLLEQKTV</sequence>
<dbReference type="GO" id="GO:0005452">
    <property type="term" value="F:solute:inorganic anion antiporter activity"/>
    <property type="evidence" value="ECO:0007669"/>
    <property type="project" value="InterPro"/>
</dbReference>
<keyword evidence="3 5" id="KW-1133">Transmembrane helix</keyword>
<dbReference type="PANTHER" id="PTHR11453">
    <property type="entry name" value="ANION EXCHANGE PROTEIN"/>
    <property type="match status" value="1"/>
</dbReference>
<evidence type="ECO:0000256" key="2">
    <source>
        <dbReference type="ARBA" id="ARBA00022692"/>
    </source>
</evidence>
<dbReference type="OrthoDB" id="1735926at2759"/>
<keyword evidence="2 5" id="KW-0812">Transmembrane</keyword>
<dbReference type="PANTHER" id="PTHR11453:SF10">
    <property type="entry name" value="ELECTROGENIC SODIUM BICARBONATE COTRANSPORTER 1"/>
    <property type="match status" value="1"/>
</dbReference>
<dbReference type="GO" id="GO:0051453">
    <property type="term" value="P:regulation of intracellular pH"/>
    <property type="evidence" value="ECO:0007669"/>
    <property type="project" value="TreeGrafter"/>
</dbReference>
<reference evidence="8" key="1">
    <citation type="submission" date="2017-11" db="EMBL/GenBank/DDBJ databases">
        <authorList>
            <person name="Lima N.C."/>
            <person name="Parody-Merino A.M."/>
            <person name="Battley P.F."/>
            <person name="Fidler A.E."/>
            <person name="Prosdocimi F."/>
        </authorList>
    </citation>
    <scope>NUCLEOTIDE SEQUENCE [LARGE SCALE GENOMIC DNA]</scope>
</reference>
<evidence type="ECO:0000313" key="8">
    <source>
        <dbReference type="Proteomes" id="UP000233556"/>
    </source>
</evidence>
<evidence type="ECO:0000256" key="1">
    <source>
        <dbReference type="ARBA" id="ARBA00004141"/>
    </source>
</evidence>
<evidence type="ECO:0000313" key="7">
    <source>
        <dbReference type="EMBL" id="PKU29618.1"/>
    </source>
</evidence>
<proteinExistence type="predicted"/>
<dbReference type="AlphaFoldDB" id="A0A2I0T771"/>
<evidence type="ECO:0000256" key="4">
    <source>
        <dbReference type="ARBA" id="ARBA00023136"/>
    </source>
</evidence>
<comment type="subcellular location">
    <subcellularLocation>
        <location evidence="1">Membrane</location>
        <topology evidence="1">Multi-pass membrane protein</topology>
    </subcellularLocation>
</comment>
<evidence type="ECO:0000256" key="5">
    <source>
        <dbReference type="SAM" id="Phobius"/>
    </source>
</evidence>
<dbReference type="GO" id="GO:0016323">
    <property type="term" value="C:basolateral plasma membrane"/>
    <property type="evidence" value="ECO:0007669"/>
    <property type="project" value="TreeGrafter"/>
</dbReference>
<evidence type="ECO:0000259" key="6">
    <source>
        <dbReference type="Pfam" id="PF00955"/>
    </source>
</evidence>
<keyword evidence="8" id="KW-1185">Reference proteome</keyword>
<keyword evidence="4 5" id="KW-0472">Membrane</keyword>